<dbReference type="Pfam" id="PF00169">
    <property type="entry name" value="PH"/>
    <property type="match status" value="2"/>
</dbReference>
<dbReference type="CDD" id="cd04371">
    <property type="entry name" value="DEP"/>
    <property type="match status" value="1"/>
</dbReference>
<dbReference type="InterPro" id="IPR036388">
    <property type="entry name" value="WH-like_DNA-bd_sf"/>
</dbReference>
<proteinExistence type="predicted"/>
<evidence type="ECO:0000259" key="2">
    <source>
        <dbReference type="PROSITE" id="PS50003"/>
    </source>
</evidence>
<dbReference type="SMART" id="SM00233">
    <property type="entry name" value="PH"/>
    <property type="match status" value="2"/>
</dbReference>
<dbReference type="PROSITE" id="PS50003">
    <property type="entry name" value="PH_DOMAIN"/>
    <property type="match status" value="2"/>
</dbReference>
<dbReference type="Gene3D" id="2.30.29.30">
    <property type="entry name" value="Pleckstrin-homology domain (PH domain)/Phosphotyrosine-binding domain (PTB)"/>
    <property type="match status" value="2"/>
</dbReference>
<dbReference type="Pfam" id="PF00610">
    <property type="entry name" value="DEP"/>
    <property type="match status" value="1"/>
</dbReference>
<dbReference type="Gene3D" id="1.10.10.10">
    <property type="entry name" value="Winged helix-like DNA-binding domain superfamily/Winged helix DNA-binding domain"/>
    <property type="match status" value="1"/>
</dbReference>
<feature type="domain" description="DEP" evidence="3">
    <location>
        <begin position="138"/>
        <end position="218"/>
    </location>
</feature>
<dbReference type="SUPFAM" id="SSF46785">
    <property type="entry name" value="Winged helix' DNA-binding domain"/>
    <property type="match status" value="1"/>
</dbReference>
<keyword evidence="5" id="KW-1185">Reference proteome</keyword>
<dbReference type="PANTHER" id="PTHR14336:SF8">
    <property type="entry name" value="PROTEIN OPY1"/>
    <property type="match status" value="1"/>
</dbReference>
<dbReference type="InterPro" id="IPR001849">
    <property type="entry name" value="PH_domain"/>
</dbReference>
<dbReference type="SUPFAM" id="SSF50729">
    <property type="entry name" value="PH domain-like"/>
    <property type="match status" value="2"/>
</dbReference>
<dbReference type="PANTHER" id="PTHR14336">
    <property type="entry name" value="TANDEM PH DOMAIN CONTAINING PROTEIN"/>
    <property type="match status" value="1"/>
</dbReference>
<sequence>MDREQPGLRTGYLLIQTPKKKWKARWFVLCEEELCCYHKHRKSVLISSLPLAGFAITSPCNDLADTNTQGLFKLSTSDGEEMYFQSAGPEDRDGWAHAIGAVIRSLSSTTQISQEKMPFQDFRAYANVSEIIGALQDPDAGIAAATHLRSGEIYKNCFKGSEIVDWLLRWSLVRNRENGSAMAQTLLKLGHLQQVCLKDGSAVSPKFSDADKLYRFTVLFQTSVNLGATRNSFYDSTDSDSSSSDEDDDDAADDTKPKKGRLLKQSFLAKKKVLRKGWRVVKVKLHETPKSLQYFRASYASNADDKYPSKMVPLEGTIVTEAVKMSSKGSAGASSKSPSYRLCVRTPKGKTMTLQMKDEQEKLEWLSLLQQKEESGASVSTT</sequence>
<feature type="domain" description="PH" evidence="2">
    <location>
        <begin position="261"/>
        <end position="374"/>
    </location>
</feature>
<feature type="domain" description="PH" evidence="2">
    <location>
        <begin position="6"/>
        <end position="104"/>
    </location>
</feature>
<dbReference type="EMBL" id="JBAMIC010000010">
    <property type="protein sequence ID" value="KAK7101937.1"/>
    <property type="molecule type" value="Genomic_DNA"/>
</dbReference>
<reference evidence="4 5" key="1">
    <citation type="submission" date="2024-02" db="EMBL/GenBank/DDBJ databases">
        <title>Chromosome-scale genome assembly of the rough periwinkle Littorina saxatilis.</title>
        <authorList>
            <person name="De Jode A."/>
            <person name="Faria R."/>
            <person name="Formenti G."/>
            <person name="Sims Y."/>
            <person name="Smith T.P."/>
            <person name="Tracey A."/>
            <person name="Wood J.M.D."/>
            <person name="Zagrodzka Z.B."/>
            <person name="Johannesson K."/>
            <person name="Butlin R.K."/>
            <person name="Leder E.H."/>
        </authorList>
    </citation>
    <scope>NUCLEOTIDE SEQUENCE [LARGE SCALE GENOMIC DNA]</scope>
    <source>
        <strain evidence="4">Snail1</strain>
        <tissue evidence="4">Muscle</tissue>
    </source>
</reference>
<dbReference type="AlphaFoldDB" id="A0AAN9BAN1"/>
<accession>A0AAN9BAN1</accession>
<evidence type="ECO:0008006" key="6">
    <source>
        <dbReference type="Google" id="ProtNLM"/>
    </source>
</evidence>
<dbReference type="CDD" id="cd00821">
    <property type="entry name" value="PH"/>
    <property type="match status" value="1"/>
</dbReference>
<dbReference type="InterPro" id="IPR000591">
    <property type="entry name" value="DEP_dom"/>
</dbReference>
<dbReference type="Proteomes" id="UP001374579">
    <property type="component" value="Unassembled WGS sequence"/>
</dbReference>
<dbReference type="InterPro" id="IPR036390">
    <property type="entry name" value="WH_DNA-bd_sf"/>
</dbReference>
<gene>
    <name evidence="4" type="ORF">V1264_020241</name>
</gene>
<dbReference type="GO" id="GO:0035556">
    <property type="term" value="P:intracellular signal transduction"/>
    <property type="evidence" value="ECO:0007669"/>
    <property type="project" value="InterPro"/>
</dbReference>
<organism evidence="4 5">
    <name type="scientific">Littorina saxatilis</name>
    <dbReference type="NCBI Taxonomy" id="31220"/>
    <lineage>
        <taxon>Eukaryota</taxon>
        <taxon>Metazoa</taxon>
        <taxon>Spiralia</taxon>
        <taxon>Lophotrochozoa</taxon>
        <taxon>Mollusca</taxon>
        <taxon>Gastropoda</taxon>
        <taxon>Caenogastropoda</taxon>
        <taxon>Littorinimorpha</taxon>
        <taxon>Littorinoidea</taxon>
        <taxon>Littorinidae</taxon>
        <taxon>Littorina</taxon>
    </lineage>
</organism>
<evidence type="ECO:0000313" key="4">
    <source>
        <dbReference type="EMBL" id="KAK7101937.1"/>
    </source>
</evidence>
<dbReference type="InterPro" id="IPR011993">
    <property type="entry name" value="PH-like_dom_sf"/>
</dbReference>
<evidence type="ECO:0000313" key="5">
    <source>
        <dbReference type="Proteomes" id="UP001374579"/>
    </source>
</evidence>
<feature type="compositionally biased region" description="Acidic residues" evidence="1">
    <location>
        <begin position="243"/>
        <end position="252"/>
    </location>
</feature>
<dbReference type="PROSITE" id="PS50186">
    <property type="entry name" value="DEP"/>
    <property type="match status" value="1"/>
</dbReference>
<protein>
    <recommendedName>
        <fullName evidence="6">Pleckstrin</fullName>
    </recommendedName>
</protein>
<evidence type="ECO:0000256" key="1">
    <source>
        <dbReference type="SAM" id="MobiDB-lite"/>
    </source>
</evidence>
<dbReference type="SMART" id="SM00049">
    <property type="entry name" value="DEP"/>
    <property type="match status" value="1"/>
</dbReference>
<dbReference type="InterPro" id="IPR051707">
    <property type="entry name" value="PI-Interact_SigTrans_Reg"/>
</dbReference>
<comment type="caution">
    <text evidence="4">The sequence shown here is derived from an EMBL/GenBank/DDBJ whole genome shotgun (WGS) entry which is preliminary data.</text>
</comment>
<name>A0AAN9BAN1_9CAEN</name>
<feature type="region of interest" description="Disordered" evidence="1">
    <location>
        <begin position="235"/>
        <end position="257"/>
    </location>
</feature>
<evidence type="ECO:0000259" key="3">
    <source>
        <dbReference type="PROSITE" id="PS50186"/>
    </source>
</evidence>